<organism evidence="2 3">
    <name type="scientific">Aquamicrobium terrae</name>
    <dbReference type="NCBI Taxonomy" id="1324945"/>
    <lineage>
        <taxon>Bacteria</taxon>
        <taxon>Pseudomonadati</taxon>
        <taxon>Pseudomonadota</taxon>
        <taxon>Alphaproteobacteria</taxon>
        <taxon>Hyphomicrobiales</taxon>
        <taxon>Phyllobacteriaceae</taxon>
        <taxon>Aquamicrobium</taxon>
    </lineage>
</organism>
<evidence type="ECO:0008006" key="4">
    <source>
        <dbReference type="Google" id="ProtNLM"/>
    </source>
</evidence>
<gene>
    <name evidence="2" type="ORF">ABID37_001806</name>
</gene>
<evidence type="ECO:0000313" key="3">
    <source>
        <dbReference type="Proteomes" id="UP001549076"/>
    </source>
</evidence>
<dbReference type="Gene3D" id="3.40.50.1110">
    <property type="entry name" value="SGNH hydrolase"/>
    <property type="match status" value="1"/>
</dbReference>
<dbReference type="RefSeq" id="WP_354193928.1">
    <property type="nucleotide sequence ID" value="NZ_JBEPML010000005.1"/>
</dbReference>
<dbReference type="EMBL" id="JBEPML010000005">
    <property type="protein sequence ID" value="MET3791598.1"/>
    <property type="molecule type" value="Genomic_DNA"/>
</dbReference>
<dbReference type="InterPro" id="IPR036514">
    <property type="entry name" value="SGNH_hydro_sf"/>
</dbReference>
<dbReference type="Proteomes" id="UP001549076">
    <property type="component" value="Unassembled WGS sequence"/>
</dbReference>
<comment type="caution">
    <text evidence="2">The sequence shown here is derived from an EMBL/GenBank/DDBJ whole genome shotgun (WGS) entry which is preliminary data.</text>
</comment>
<protein>
    <recommendedName>
        <fullName evidence="4">DUF459 domain-containing protein</fullName>
    </recommendedName>
</protein>
<reference evidence="2 3" key="1">
    <citation type="submission" date="2024-06" db="EMBL/GenBank/DDBJ databases">
        <title>Genomic Encyclopedia of Type Strains, Phase IV (KMG-IV): sequencing the most valuable type-strain genomes for metagenomic binning, comparative biology and taxonomic classification.</title>
        <authorList>
            <person name="Goeker M."/>
        </authorList>
    </citation>
    <scope>NUCLEOTIDE SEQUENCE [LARGE SCALE GENOMIC DNA]</scope>
    <source>
        <strain evidence="2 3">DSM 27865</strain>
    </source>
</reference>
<feature type="region of interest" description="Disordered" evidence="1">
    <location>
        <begin position="57"/>
        <end position="99"/>
    </location>
</feature>
<accession>A0ABV2MXR0</accession>
<dbReference type="Pfam" id="PF04311">
    <property type="entry name" value="DUF459"/>
    <property type="match status" value="1"/>
</dbReference>
<feature type="region of interest" description="Disordered" evidence="1">
    <location>
        <begin position="319"/>
        <end position="412"/>
    </location>
</feature>
<dbReference type="CDD" id="cd01829">
    <property type="entry name" value="SGNH_hydrolase_peri2"/>
    <property type="match status" value="1"/>
</dbReference>
<dbReference type="InterPro" id="IPR007407">
    <property type="entry name" value="DUF459"/>
</dbReference>
<evidence type="ECO:0000256" key="1">
    <source>
        <dbReference type="SAM" id="MobiDB-lite"/>
    </source>
</evidence>
<keyword evidence="3" id="KW-1185">Reference proteome</keyword>
<name>A0ABV2MXR0_9HYPH</name>
<dbReference type="SUPFAM" id="SSF52266">
    <property type="entry name" value="SGNH hydrolase"/>
    <property type="match status" value="1"/>
</dbReference>
<sequence>MALPLTQRIGRIRKPAFAGVVVLIFGMGAALQAPPALAQDLQLRPWLRNLFSPRRAERVEPPAEAPQRQRPRAGGGEPRKKSAARSKPTQPAPPPVPVVEKAEDARVVLVVGDFMASGLADGLTTVFAENPAVRVVDRSNGSSGFVRDDYYNWPGEIGGILQTEKPAVVLVMMGSNDRQQMKVGDTREAPRTEGWTAEYQKRTVAFGKQIADAKLPFLWVGMPSFRPGSMTSDMLALNEIYRDAAETAGGEFVDIWEGFVDENGAFISRGPDINGQPVTLRGEDGINMTRAGKRKVAFYTEKPLLKLLGLASPNATTAAPVPLAPAPDAPSAPQAPLDRTPPMLLSDPALDGGTELLGASLPTPNNNAGKAQDKREPATASPGRADNFTWPPQRKATIAAPDGATGSVARGN</sequence>
<evidence type="ECO:0000313" key="2">
    <source>
        <dbReference type="EMBL" id="MET3791598.1"/>
    </source>
</evidence>
<proteinExistence type="predicted"/>